<evidence type="ECO:0000313" key="2">
    <source>
        <dbReference type="EMBL" id="TDD43111.1"/>
    </source>
</evidence>
<gene>
    <name evidence="2" type="ORF">E1286_29550</name>
</gene>
<sequence>MGEVHRPIGRVTAEWVAAVVQRLEGEPMLRRRLTVVANNLVFERDGRLVLEHRASTRRPAHWRM</sequence>
<dbReference type="Proteomes" id="UP000295302">
    <property type="component" value="Unassembled WGS sequence"/>
</dbReference>
<proteinExistence type="predicted"/>
<feature type="domain" description="Lantibiotic dehydratase N-terminal" evidence="1">
    <location>
        <begin position="2"/>
        <end position="56"/>
    </location>
</feature>
<organism evidence="2 3">
    <name type="scientific">Nonomuraea terrae</name>
    <dbReference type="NCBI Taxonomy" id="2530383"/>
    <lineage>
        <taxon>Bacteria</taxon>
        <taxon>Bacillati</taxon>
        <taxon>Actinomycetota</taxon>
        <taxon>Actinomycetes</taxon>
        <taxon>Streptosporangiales</taxon>
        <taxon>Streptosporangiaceae</taxon>
        <taxon>Nonomuraea</taxon>
    </lineage>
</organism>
<dbReference type="RefSeq" id="WP_132617674.1">
    <property type="nucleotide sequence ID" value="NZ_SMKQ01000117.1"/>
</dbReference>
<dbReference type="Pfam" id="PF04738">
    <property type="entry name" value="Lant_dehydr_N"/>
    <property type="match status" value="1"/>
</dbReference>
<dbReference type="OrthoDB" id="1273722at2"/>
<reference evidence="2 3" key="1">
    <citation type="submission" date="2019-03" db="EMBL/GenBank/DDBJ databases">
        <title>Draft genome sequences of novel Actinobacteria.</title>
        <authorList>
            <person name="Sahin N."/>
            <person name="Ay H."/>
            <person name="Saygin H."/>
        </authorList>
    </citation>
    <scope>NUCLEOTIDE SEQUENCE [LARGE SCALE GENOMIC DNA]</scope>
    <source>
        <strain evidence="2 3">CH32</strain>
    </source>
</reference>
<protein>
    <recommendedName>
        <fullName evidence="1">Lantibiotic dehydratase N-terminal domain-containing protein</fullName>
    </recommendedName>
</protein>
<evidence type="ECO:0000313" key="3">
    <source>
        <dbReference type="Proteomes" id="UP000295302"/>
    </source>
</evidence>
<dbReference type="EMBL" id="SMKQ01000117">
    <property type="protein sequence ID" value="TDD43111.1"/>
    <property type="molecule type" value="Genomic_DNA"/>
</dbReference>
<dbReference type="AlphaFoldDB" id="A0A4R4YEE1"/>
<keyword evidence="3" id="KW-1185">Reference proteome</keyword>
<name>A0A4R4YEE1_9ACTN</name>
<dbReference type="InterPro" id="IPR006827">
    <property type="entry name" value="Lant_deHydtase_N"/>
</dbReference>
<comment type="caution">
    <text evidence="2">The sequence shown here is derived from an EMBL/GenBank/DDBJ whole genome shotgun (WGS) entry which is preliminary data.</text>
</comment>
<accession>A0A4R4YEE1</accession>
<evidence type="ECO:0000259" key="1">
    <source>
        <dbReference type="Pfam" id="PF04738"/>
    </source>
</evidence>